<dbReference type="RefSeq" id="WP_187301556.1">
    <property type="nucleotide sequence ID" value="NZ_CBCTON010000009.1"/>
</dbReference>
<dbReference type="Proteomes" id="UP000602647">
    <property type="component" value="Unassembled WGS sequence"/>
</dbReference>
<reference evidence="5" key="1">
    <citation type="submission" date="2020-08" db="EMBL/GenBank/DDBJ databases">
        <title>Genome public.</title>
        <authorList>
            <person name="Liu C."/>
            <person name="Sun Q."/>
        </authorList>
    </citation>
    <scope>NUCLEOTIDE SEQUENCE</scope>
    <source>
        <strain evidence="5">BX12</strain>
    </source>
</reference>
<protein>
    <submittedName>
        <fullName evidence="5">Response regulator transcription factor</fullName>
    </submittedName>
</protein>
<dbReference type="PRINTS" id="PR00038">
    <property type="entry name" value="HTHLUXR"/>
</dbReference>
<dbReference type="CDD" id="cd06170">
    <property type="entry name" value="LuxR_C_like"/>
    <property type="match status" value="1"/>
</dbReference>
<accession>A0A923SQK6</accession>
<dbReference type="InterPro" id="IPR036388">
    <property type="entry name" value="WH-like_DNA-bd_sf"/>
</dbReference>
<evidence type="ECO:0000259" key="4">
    <source>
        <dbReference type="PROSITE" id="PS50043"/>
    </source>
</evidence>
<comment type="caution">
    <text evidence="5">The sequence shown here is derived from an EMBL/GenBank/DDBJ whole genome shotgun (WGS) entry which is preliminary data.</text>
</comment>
<dbReference type="GO" id="GO:0003677">
    <property type="term" value="F:DNA binding"/>
    <property type="evidence" value="ECO:0007669"/>
    <property type="project" value="UniProtKB-KW"/>
</dbReference>
<dbReference type="InterPro" id="IPR016032">
    <property type="entry name" value="Sig_transdc_resp-reg_C-effctor"/>
</dbReference>
<keyword evidence="3" id="KW-0804">Transcription</keyword>
<organism evidence="5 6">
    <name type="scientific">Zhenpiania hominis</name>
    <dbReference type="NCBI Taxonomy" id="2763644"/>
    <lineage>
        <taxon>Bacteria</taxon>
        <taxon>Bacillati</taxon>
        <taxon>Bacillota</taxon>
        <taxon>Clostridia</taxon>
        <taxon>Peptostreptococcales</taxon>
        <taxon>Anaerovoracaceae</taxon>
        <taxon>Zhenpiania</taxon>
    </lineage>
</organism>
<keyword evidence="6" id="KW-1185">Reference proteome</keyword>
<dbReference type="AlphaFoldDB" id="A0A923SQK6"/>
<keyword evidence="2" id="KW-0238">DNA-binding</keyword>
<sequence length="260" mass="30280">MSLSLTTSDWMMVTRLIYRINCIDAIEDYPGEVLRLLKPMVPFSRGIFNLLQKKEDTTAASRLCGFHFPEKELEEITEQELNSNFFLQSLYFDFSAKVSRGPSLTELNHKNIAGIGFFPDSVQHALTMILQYKEDVLGYLILLRENRESEFIRRDMCVLEELHAHISLQLSKLLSQKPSAETETVLPVWETLFQPYDLSKKEIEVVYYFYQGFSDAEICQKLFISKSTFKKHVNHIYQKMKLNNRVALLKCVDNTLEKAK</sequence>
<dbReference type="PANTHER" id="PTHR44688:SF16">
    <property type="entry name" value="DNA-BINDING TRANSCRIPTIONAL ACTIVATOR DEVR_DOSR"/>
    <property type="match status" value="1"/>
</dbReference>
<feature type="domain" description="HTH luxR-type" evidence="4">
    <location>
        <begin position="191"/>
        <end position="256"/>
    </location>
</feature>
<evidence type="ECO:0000313" key="6">
    <source>
        <dbReference type="Proteomes" id="UP000602647"/>
    </source>
</evidence>
<dbReference type="GO" id="GO:0006355">
    <property type="term" value="P:regulation of DNA-templated transcription"/>
    <property type="evidence" value="ECO:0007669"/>
    <property type="project" value="InterPro"/>
</dbReference>
<dbReference type="Pfam" id="PF00196">
    <property type="entry name" value="GerE"/>
    <property type="match status" value="1"/>
</dbReference>
<dbReference type="PROSITE" id="PS50043">
    <property type="entry name" value="HTH_LUXR_2"/>
    <property type="match status" value="1"/>
</dbReference>
<dbReference type="InterPro" id="IPR000792">
    <property type="entry name" value="Tscrpt_reg_LuxR_C"/>
</dbReference>
<evidence type="ECO:0000256" key="3">
    <source>
        <dbReference type="ARBA" id="ARBA00023163"/>
    </source>
</evidence>
<name>A0A923SQK6_9FIRM</name>
<proteinExistence type="predicted"/>
<dbReference type="SMART" id="SM00421">
    <property type="entry name" value="HTH_LUXR"/>
    <property type="match status" value="1"/>
</dbReference>
<dbReference type="Gene3D" id="1.10.10.10">
    <property type="entry name" value="Winged helix-like DNA-binding domain superfamily/Winged helix DNA-binding domain"/>
    <property type="match status" value="1"/>
</dbReference>
<evidence type="ECO:0000313" key="5">
    <source>
        <dbReference type="EMBL" id="MBC6678359.1"/>
    </source>
</evidence>
<dbReference type="SUPFAM" id="SSF46894">
    <property type="entry name" value="C-terminal effector domain of the bipartite response regulators"/>
    <property type="match status" value="1"/>
</dbReference>
<keyword evidence="1" id="KW-0805">Transcription regulation</keyword>
<gene>
    <name evidence="5" type="ORF">H9L42_00745</name>
</gene>
<dbReference type="PANTHER" id="PTHR44688">
    <property type="entry name" value="DNA-BINDING TRANSCRIPTIONAL ACTIVATOR DEVR_DOSR"/>
    <property type="match status" value="1"/>
</dbReference>
<evidence type="ECO:0000256" key="1">
    <source>
        <dbReference type="ARBA" id="ARBA00023015"/>
    </source>
</evidence>
<evidence type="ECO:0000256" key="2">
    <source>
        <dbReference type="ARBA" id="ARBA00023125"/>
    </source>
</evidence>
<dbReference type="EMBL" id="JACRYT010000001">
    <property type="protein sequence ID" value="MBC6678359.1"/>
    <property type="molecule type" value="Genomic_DNA"/>
</dbReference>